<dbReference type="Gene3D" id="3.30.160.60">
    <property type="entry name" value="Classic Zinc Finger"/>
    <property type="match status" value="1"/>
</dbReference>
<name>A0A8H4RNP5_9HELO</name>
<dbReference type="SUPFAM" id="SSF57667">
    <property type="entry name" value="beta-beta-alpha zinc fingers"/>
    <property type="match status" value="1"/>
</dbReference>
<keyword evidence="5" id="KW-1185">Reference proteome</keyword>
<feature type="compositionally biased region" description="Basic and acidic residues" evidence="2">
    <location>
        <begin position="808"/>
        <end position="823"/>
    </location>
</feature>
<feature type="region of interest" description="Disordered" evidence="2">
    <location>
        <begin position="806"/>
        <end position="885"/>
    </location>
</feature>
<feature type="compositionally biased region" description="Low complexity" evidence="2">
    <location>
        <begin position="360"/>
        <end position="387"/>
    </location>
</feature>
<dbReference type="SMART" id="SM00355">
    <property type="entry name" value="ZnF_C2H2"/>
    <property type="match status" value="3"/>
</dbReference>
<evidence type="ECO:0000313" key="5">
    <source>
        <dbReference type="Proteomes" id="UP000566819"/>
    </source>
</evidence>
<evidence type="ECO:0000259" key="3">
    <source>
        <dbReference type="PROSITE" id="PS50157"/>
    </source>
</evidence>
<evidence type="ECO:0000256" key="2">
    <source>
        <dbReference type="SAM" id="MobiDB-lite"/>
    </source>
</evidence>
<reference evidence="4 5" key="1">
    <citation type="submission" date="2020-03" db="EMBL/GenBank/DDBJ databases">
        <title>Draft Genome Sequence of Cudoniella acicularis.</title>
        <authorList>
            <person name="Buettner E."/>
            <person name="Kellner H."/>
        </authorList>
    </citation>
    <scope>NUCLEOTIDE SEQUENCE [LARGE SCALE GENOMIC DNA]</scope>
    <source>
        <strain evidence="4 5">DSM 108380</strain>
    </source>
</reference>
<dbReference type="AlphaFoldDB" id="A0A8H4RNP5"/>
<keyword evidence="1" id="KW-0863">Zinc-finger</keyword>
<dbReference type="InterPro" id="IPR036236">
    <property type="entry name" value="Znf_C2H2_sf"/>
</dbReference>
<organism evidence="4 5">
    <name type="scientific">Cudoniella acicularis</name>
    <dbReference type="NCBI Taxonomy" id="354080"/>
    <lineage>
        <taxon>Eukaryota</taxon>
        <taxon>Fungi</taxon>
        <taxon>Dikarya</taxon>
        <taxon>Ascomycota</taxon>
        <taxon>Pezizomycotina</taxon>
        <taxon>Leotiomycetes</taxon>
        <taxon>Helotiales</taxon>
        <taxon>Tricladiaceae</taxon>
        <taxon>Cudoniella</taxon>
    </lineage>
</organism>
<sequence>MDATDFALLRNFPKHKSSHLRFLAWVAYTRKFTDDPITEDERRTCPLLWCRTVFKDQETMLQHVWNCEHLSKGLYWCFHCQKPERVGKFFQCKRCQGTPSRADRITTVAKRIFSKLGSRSHRSHPFPESEPTMALAEVSKSSKGFRDSEYPDIPAYDAGPANAWGQLDMQEMENTSTKPSLELPDTQICEMSGSGCPLELNAGPENWTASSYAEPEQNWYNRESSAKLINPAPKAPRRQESNLTPIKTHFDYSSRGPVRQQGPPTDWSDEPMSATIISPLGEPDRYASIFQEISPTGTDASGDSFLTDSGYTSATIDSAMNGSGPASFELHPGFNQSRGKKRPRDSDAVSSEHVLEQTVSRSSSVQSKSLASKVGSVSSSHSPSRCPSTKKPKLESPHWNNAQTLVQSFAEVLDAHICHSKDILRHMPSTPVTTELLAMSRTSMVSIGLEALAGIIEGRNPTAIVQAFAFTHIAYAFTIAIDDNEIKVRTKEWFEDSLSWVEGLGSERQRKSYERIATAIWQPANSISETELPRLFGAGNQENRLFLACKRFLDAFESFYSSDSDSSETEKISDSSQALFANNAQSQVIDELIKTNSIEAFIEDVVKVEKRLNRGHIKNVRELELELMCAGKLASQSELAYTRFLSQVTNLCDTLYTSPTRERSVFHIHDISLVKQLLPEELYTEHHGNEREFEPDLDDELPLGFDVNSLPRCQGEIGEKMHDFMRDADKLLMDDWQARPTASKTPHVPPKQQQTPTTYQCDLCPYIPLGEEKWKASNLRRHKRTQHAKKGEYVCKWPDCGRSFTRSDNLRSHMRDKGHESGVKKASSGGKGKGKERAVEEDEEESDESDLVISPARSGEDADDAERGAKRRRKAGGGVMVVRGG</sequence>
<dbReference type="PROSITE" id="PS00028">
    <property type="entry name" value="ZINC_FINGER_C2H2_1"/>
    <property type="match status" value="1"/>
</dbReference>
<dbReference type="PROSITE" id="PS50157">
    <property type="entry name" value="ZINC_FINGER_C2H2_2"/>
    <property type="match status" value="1"/>
</dbReference>
<keyword evidence="1" id="KW-0862">Zinc</keyword>
<feature type="region of interest" description="Disordered" evidence="2">
    <location>
        <begin position="316"/>
        <end position="398"/>
    </location>
</feature>
<evidence type="ECO:0000313" key="4">
    <source>
        <dbReference type="EMBL" id="KAF4633305.1"/>
    </source>
</evidence>
<proteinExistence type="predicted"/>
<keyword evidence="1" id="KW-0479">Metal-binding</keyword>
<gene>
    <name evidence="4" type="ORF">G7Y89_g4818</name>
</gene>
<accession>A0A8H4RNP5</accession>
<dbReference type="InterPro" id="IPR013087">
    <property type="entry name" value="Znf_C2H2_type"/>
</dbReference>
<dbReference type="Proteomes" id="UP000566819">
    <property type="component" value="Unassembled WGS sequence"/>
</dbReference>
<comment type="caution">
    <text evidence="4">The sequence shown here is derived from an EMBL/GenBank/DDBJ whole genome shotgun (WGS) entry which is preliminary data.</text>
</comment>
<feature type="region of interest" description="Disordered" evidence="2">
    <location>
        <begin position="248"/>
        <end position="271"/>
    </location>
</feature>
<dbReference type="OrthoDB" id="5366163at2759"/>
<dbReference type="EMBL" id="JAAMPI010000272">
    <property type="protein sequence ID" value="KAF4633305.1"/>
    <property type="molecule type" value="Genomic_DNA"/>
</dbReference>
<dbReference type="Pfam" id="PF00096">
    <property type="entry name" value="zf-C2H2"/>
    <property type="match status" value="1"/>
</dbReference>
<feature type="compositionally biased region" description="Gly residues" evidence="2">
    <location>
        <begin position="876"/>
        <end position="885"/>
    </location>
</feature>
<feature type="domain" description="C2H2-type" evidence="3">
    <location>
        <begin position="793"/>
        <end position="824"/>
    </location>
</feature>
<evidence type="ECO:0000256" key="1">
    <source>
        <dbReference type="PROSITE-ProRule" id="PRU00042"/>
    </source>
</evidence>
<feature type="compositionally biased region" description="Acidic residues" evidence="2">
    <location>
        <begin position="839"/>
        <end position="850"/>
    </location>
</feature>
<dbReference type="GO" id="GO:0008270">
    <property type="term" value="F:zinc ion binding"/>
    <property type="evidence" value="ECO:0007669"/>
    <property type="project" value="UniProtKB-KW"/>
</dbReference>
<protein>
    <recommendedName>
        <fullName evidence="3">C2H2-type domain-containing protein</fullName>
    </recommendedName>
</protein>